<sequence>MNETPFSQIYSCTNCTDPGGNSHYGGGGASLSRDTDQEPSGEAPRQQINWGMILKDKEENDRKKFAGM</sequence>
<reference evidence="2" key="1">
    <citation type="journal article" date="2019" name="bioRxiv">
        <title>The Genome of the Zebra Mussel, Dreissena polymorpha: A Resource for Invasive Species Research.</title>
        <authorList>
            <person name="McCartney M.A."/>
            <person name="Auch B."/>
            <person name="Kono T."/>
            <person name="Mallez S."/>
            <person name="Zhang Y."/>
            <person name="Obille A."/>
            <person name="Becker A."/>
            <person name="Abrahante J.E."/>
            <person name="Garbe J."/>
            <person name="Badalamenti J.P."/>
            <person name="Herman A."/>
            <person name="Mangelson H."/>
            <person name="Liachko I."/>
            <person name="Sullivan S."/>
            <person name="Sone E.D."/>
            <person name="Koren S."/>
            <person name="Silverstein K.A.T."/>
            <person name="Beckman K.B."/>
            <person name="Gohl D.M."/>
        </authorList>
    </citation>
    <scope>NUCLEOTIDE SEQUENCE</scope>
    <source>
        <strain evidence="2">Duluth1</strain>
        <tissue evidence="2">Whole animal</tissue>
    </source>
</reference>
<evidence type="ECO:0000256" key="1">
    <source>
        <dbReference type="SAM" id="MobiDB-lite"/>
    </source>
</evidence>
<evidence type="ECO:0000313" key="2">
    <source>
        <dbReference type="EMBL" id="KAH3695004.1"/>
    </source>
</evidence>
<feature type="region of interest" description="Disordered" evidence="1">
    <location>
        <begin position="16"/>
        <end position="68"/>
    </location>
</feature>
<organism evidence="2 3">
    <name type="scientific">Dreissena polymorpha</name>
    <name type="common">Zebra mussel</name>
    <name type="synonym">Mytilus polymorpha</name>
    <dbReference type="NCBI Taxonomy" id="45954"/>
    <lineage>
        <taxon>Eukaryota</taxon>
        <taxon>Metazoa</taxon>
        <taxon>Spiralia</taxon>
        <taxon>Lophotrochozoa</taxon>
        <taxon>Mollusca</taxon>
        <taxon>Bivalvia</taxon>
        <taxon>Autobranchia</taxon>
        <taxon>Heteroconchia</taxon>
        <taxon>Euheterodonta</taxon>
        <taxon>Imparidentia</taxon>
        <taxon>Neoheterodontei</taxon>
        <taxon>Myida</taxon>
        <taxon>Dreissenoidea</taxon>
        <taxon>Dreissenidae</taxon>
        <taxon>Dreissena</taxon>
    </lineage>
</organism>
<dbReference type="Proteomes" id="UP000828390">
    <property type="component" value="Unassembled WGS sequence"/>
</dbReference>
<dbReference type="EMBL" id="JAIWYP010000016">
    <property type="protein sequence ID" value="KAH3695004.1"/>
    <property type="molecule type" value="Genomic_DNA"/>
</dbReference>
<evidence type="ECO:0000313" key="3">
    <source>
        <dbReference type="Proteomes" id="UP000828390"/>
    </source>
</evidence>
<accession>A0A9D4BHH2</accession>
<name>A0A9D4BHH2_DREPO</name>
<proteinExistence type="predicted"/>
<gene>
    <name evidence="2" type="ORF">DPMN_082451</name>
</gene>
<feature type="compositionally biased region" description="Basic and acidic residues" evidence="1">
    <location>
        <begin position="54"/>
        <end position="68"/>
    </location>
</feature>
<reference evidence="2" key="2">
    <citation type="submission" date="2020-11" db="EMBL/GenBank/DDBJ databases">
        <authorList>
            <person name="McCartney M.A."/>
            <person name="Auch B."/>
            <person name="Kono T."/>
            <person name="Mallez S."/>
            <person name="Becker A."/>
            <person name="Gohl D.M."/>
            <person name="Silverstein K.A.T."/>
            <person name="Koren S."/>
            <person name="Bechman K.B."/>
            <person name="Herman A."/>
            <person name="Abrahante J.E."/>
            <person name="Garbe J."/>
        </authorList>
    </citation>
    <scope>NUCLEOTIDE SEQUENCE</scope>
    <source>
        <strain evidence="2">Duluth1</strain>
        <tissue evidence="2">Whole animal</tissue>
    </source>
</reference>
<dbReference type="AlphaFoldDB" id="A0A9D4BHH2"/>
<comment type="caution">
    <text evidence="2">The sequence shown here is derived from an EMBL/GenBank/DDBJ whole genome shotgun (WGS) entry which is preliminary data.</text>
</comment>
<keyword evidence="3" id="KW-1185">Reference proteome</keyword>
<protein>
    <submittedName>
        <fullName evidence="2">Uncharacterized protein</fullName>
    </submittedName>
</protein>